<dbReference type="Proteomes" id="UP001159427">
    <property type="component" value="Unassembled WGS sequence"/>
</dbReference>
<comment type="caution">
    <text evidence="2">The sequence shown here is derived from an EMBL/GenBank/DDBJ whole genome shotgun (WGS) entry which is preliminary data.</text>
</comment>
<dbReference type="EMBL" id="CALNXI010000899">
    <property type="protein sequence ID" value="CAH3145759.1"/>
    <property type="molecule type" value="Genomic_DNA"/>
</dbReference>
<feature type="compositionally biased region" description="Basic and acidic residues" evidence="1">
    <location>
        <begin position="177"/>
        <end position="189"/>
    </location>
</feature>
<sequence length="217" mass="23967">NVIIVIGGDDNYKNEEEEERSFISPWARRIVFVQFNEEYLDGRKSFVFSWGEKHRQIHVEALMHFFDADKNGEKFKYQLPIKADPTLQPGRKTRVESIPAEAEENKCPSDIGKITQGTGLKIPSYGQRDQSYKTGSGADIGSQGAGPQRAIGSTMVPNSLNSSGERLSSMGETQIPSRDKGPEFSDRGIGRPGIQSQGARPKETTSFTKQPLETNGG</sequence>
<feature type="compositionally biased region" description="Polar residues" evidence="1">
    <location>
        <begin position="155"/>
        <end position="176"/>
    </location>
</feature>
<feature type="region of interest" description="Disordered" evidence="1">
    <location>
        <begin position="98"/>
        <end position="217"/>
    </location>
</feature>
<organism evidence="2 3">
    <name type="scientific">Porites evermanni</name>
    <dbReference type="NCBI Taxonomy" id="104178"/>
    <lineage>
        <taxon>Eukaryota</taxon>
        <taxon>Metazoa</taxon>
        <taxon>Cnidaria</taxon>
        <taxon>Anthozoa</taxon>
        <taxon>Hexacorallia</taxon>
        <taxon>Scleractinia</taxon>
        <taxon>Fungiina</taxon>
        <taxon>Poritidae</taxon>
        <taxon>Porites</taxon>
    </lineage>
</organism>
<protein>
    <submittedName>
        <fullName evidence="2">Uncharacterized protein</fullName>
    </submittedName>
</protein>
<feature type="compositionally biased region" description="Polar residues" evidence="1">
    <location>
        <begin position="194"/>
        <end position="217"/>
    </location>
</feature>
<evidence type="ECO:0000313" key="2">
    <source>
        <dbReference type="EMBL" id="CAH3145759.1"/>
    </source>
</evidence>
<evidence type="ECO:0000256" key="1">
    <source>
        <dbReference type="SAM" id="MobiDB-lite"/>
    </source>
</evidence>
<proteinExistence type="predicted"/>
<feature type="non-terminal residue" evidence="2">
    <location>
        <position position="1"/>
    </location>
</feature>
<evidence type="ECO:0000313" key="3">
    <source>
        <dbReference type="Proteomes" id="UP001159427"/>
    </source>
</evidence>
<reference evidence="2 3" key="1">
    <citation type="submission" date="2022-05" db="EMBL/GenBank/DDBJ databases">
        <authorList>
            <consortium name="Genoscope - CEA"/>
            <person name="William W."/>
        </authorList>
    </citation>
    <scope>NUCLEOTIDE SEQUENCE [LARGE SCALE GENOMIC DNA]</scope>
</reference>
<keyword evidence="3" id="KW-1185">Reference proteome</keyword>
<gene>
    <name evidence="2" type="ORF">PEVE_00043587</name>
</gene>
<name>A0ABN8PKE3_9CNID</name>
<accession>A0ABN8PKE3</accession>